<dbReference type="Pfam" id="PF03412">
    <property type="entry name" value="Peptidase_C39"/>
    <property type="match status" value="1"/>
</dbReference>
<evidence type="ECO:0000313" key="3">
    <source>
        <dbReference type="Proteomes" id="UP000178385"/>
    </source>
</evidence>
<gene>
    <name evidence="2" type="ORF">A2840_02035</name>
</gene>
<sequence length="140" mass="16508">MILNYFKVPYTFKEIVKVSGYKKKGGLYNKDLVKVIEKFGLSVQEKANSTWAELLRLNKPNNVIVVSWMMKGYIGHFSVVEKVSKNFIELADPYSGKIIKIGRVIFMRLWMDYDDMWYPIKNTDIQLRWMCVVSKKKTPR</sequence>
<proteinExistence type="predicted"/>
<evidence type="ECO:0000313" key="2">
    <source>
        <dbReference type="EMBL" id="OGY48290.1"/>
    </source>
</evidence>
<dbReference type="EMBL" id="MHIG01000001">
    <property type="protein sequence ID" value="OGY48290.1"/>
    <property type="molecule type" value="Genomic_DNA"/>
</dbReference>
<dbReference type="GO" id="GO:0005524">
    <property type="term" value="F:ATP binding"/>
    <property type="evidence" value="ECO:0007669"/>
    <property type="project" value="InterPro"/>
</dbReference>
<evidence type="ECO:0000259" key="1">
    <source>
        <dbReference type="Pfam" id="PF03412"/>
    </source>
</evidence>
<dbReference type="GO" id="GO:0016020">
    <property type="term" value="C:membrane"/>
    <property type="evidence" value="ECO:0007669"/>
    <property type="project" value="InterPro"/>
</dbReference>
<organism evidence="2 3">
    <name type="scientific">Candidatus Buchananbacteria bacterium RIFCSPHIGHO2_01_FULL_47_11b</name>
    <dbReference type="NCBI Taxonomy" id="1797537"/>
    <lineage>
        <taxon>Bacteria</taxon>
        <taxon>Candidatus Buchananiibacteriota</taxon>
    </lineage>
</organism>
<protein>
    <recommendedName>
        <fullName evidence="1">Peptidase C39 domain-containing protein</fullName>
    </recommendedName>
</protein>
<dbReference type="InterPro" id="IPR005074">
    <property type="entry name" value="Peptidase_C39"/>
</dbReference>
<dbReference type="Gene3D" id="3.90.70.10">
    <property type="entry name" value="Cysteine proteinases"/>
    <property type="match status" value="1"/>
</dbReference>
<reference evidence="2 3" key="1">
    <citation type="journal article" date="2016" name="Nat. Commun.">
        <title>Thousands of microbial genomes shed light on interconnected biogeochemical processes in an aquifer system.</title>
        <authorList>
            <person name="Anantharaman K."/>
            <person name="Brown C.T."/>
            <person name="Hug L.A."/>
            <person name="Sharon I."/>
            <person name="Castelle C.J."/>
            <person name="Probst A.J."/>
            <person name="Thomas B.C."/>
            <person name="Singh A."/>
            <person name="Wilkins M.J."/>
            <person name="Karaoz U."/>
            <person name="Brodie E.L."/>
            <person name="Williams K.H."/>
            <person name="Hubbard S.S."/>
            <person name="Banfield J.F."/>
        </authorList>
    </citation>
    <scope>NUCLEOTIDE SEQUENCE [LARGE SCALE GENOMIC DNA]</scope>
</reference>
<dbReference type="Proteomes" id="UP000178385">
    <property type="component" value="Unassembled WGS sequence"/>
</dbReference>
<dbReference type="AlphaFoldDB" id="A0A1G1Y991"/>
<comment type="caution">
    <text evidence="2">The sequence shown here is derived from an EMBL/GenBank/DDBJ whole genome shotgun (WGS) entry which is preliminary data.</text>
</comment>
<feature type="domain" description="Peptidase C39" evidence="1">
    <location>
        <begin position="1"/>
        <end position="112"/>
    </location>
</feature>
<accession>A0A1G1Y991</accession>
<dbReference type="GO" id="GO:0006508">
    <property type="term" value="P:proteolysis"/>
    <property type="evidence" value="ECO:0007669"/>
    <property type="project" value="InterPro"/>
</dbReference>
<name>A0A1G1Y991_9BACT</name>
<dbReference type="GO" id="GO:0008233">
    <property type="term" value="F:peptidase activity"/>
    <property type="evidence" value="ECO:0007669"/>
    <property type="project" value="InterPro"/>
</dbReference>